<proteinExistence type="predicted"/>
<dbReference type="EMBL" id="DAKRPA010000374">
    <property type="protein sequence ID" value="DAZ92856.1"/>
    <property type="molecule type" value="Genomic_DNA"/>
</dbReference>
<sequence>MEDEMTTAVLFGGDDGRFDDVDIDTGLPTSFALQLLPRSDAEHEQQAVNDHRLMLREMEAAAAHADAVTAAAVAASMGVHGPHTTAADLARAMGMAAPDASDASTLQAMSDALGMTHHPHQHHPHQQHATSDAVAMQQ</sequence>
<feature type="compositionally biased region" description="Basic residues" evidence="1">
    <location>
        <begin position="117"/>
        <end position="126"/>
    </location>
</feature>
<dbReference type="Proteomes" id="UP001146120">
    <property type="component" value="Unassembled WGS sequence"/>
</dbReference>
<gene>
    <name evidence="2" type="ORF">N0F65_012472</name>
</gene>
<protein>
    <submittedName>
        <fullName evidence="2">Uncharacterized protein</fullName>
    </submittedName>
</protein>
<evidence type="ECO:0000256" key="1">
    <source>
        <dbReference type="SAM" id="MobiDB-lite"/>
    </source>
</evidence>
<organism evidence="2 3">
    <name type="scientific">Lagenidium giganteum</name>
    <dbReference type="NCBI Taxonomy" id="4803"/>
    <lineage>
        <taxon>Eukaryota</taxon>
        <taxon>Sar</taxon>
        <taxon>Stramenopiles</taxon>
        <taxon>Oomycota</taxon>
        <taxon>Peronosporomycetes</taxon>
        <taxon>Pythiales</taxon>
        <taxon>Pythiaceae</taxon>
    </lineage>
</organism>
<reference evidence="2" key="1">
    <citation type="submission" date="2022-11" db="EMBL/GenBank/DDBJ databases">
        <authorList>
            <person name="Morgan W.R."/>
            <person name="Tartar A."/>
        </authorList>
    </citation>
    <scope>NUCLEOTIDE SEQUENCE</scope>
    <source>
        <strain evidence="2">ARSEF 373</strain>
    </source>
</reference>
<evidence type="ECO:0000313" key="3">
    <source>
        <dbReference type="Proteomes" id="UP001146120"/>
    </source>
</evidence>
<keyword evidence="3" id="KW-1185">Reference proteome</keyword>
<reference evidence="2" key="2">
    <citation type="journal article" date="2023" name="Microbiol Resour">
        <title>Decontamination and Annotation of the Draft Genome Sequence of the Oomycete Lagenidium giganteum ARSEF 373.</title>
        <authorList>
            <person name="Morgan W.R."/>
            <person name="Tartar A."/>
        </authorList>
    </citation>
    <scope>NUCLEOTIDE SEQUENCE</scope>
    <source>
        <strain evidence="2">ARSEF 373</strain>
    </source>
</reference>
<dbReference type="AlphaFoldDB" id="A0AAV2YGS7"/>
<feature type="region of interest" description="Disordered" evidence="1">
    <location>
        <begin position="115"/>
        <end position="138"/>
    </location>
</feature>
<comment type="caution">
    <text evidence="2">The sequence shown here is derived from an EMBL/GenBank/DDBJ whole genome shotgun (WGS) entry which is preliminary data.</text>
</comment>
<accession>A0AAV2YGS7</accession>
<evidence type="ECO:0000313" key="2">
    <source>
        <dbReference type="EMBL" id="DAZ92856.1"/>
    </source>
</evidence>
<name>A0AAV2YGS7_9STRA</name>